<feature type="binding site" evidence="12">
    <location>
        <position position="239"/>
    </location>
    <ligand>
        <name>Zn(2+)</name>
        <dbReference type="ChEBI" id="CHEBI:29105"/>
    </ligand>
</feature>
<dbReference type="GO" id="GO:0046872">
    <property type="term" value="F:metal ion binding"/>
    <property type="evidence" value="ECO:0007669"/>
    <property type="project" value="UniProtKB-KW"/>
</dbReference>
<dbReference type="EMBL" id="DSZU01000044">
    <property type="protein sequence ID" value="HGV55009.1"/>
    <property type="molecule type" value="Genomic_DNA"/>
</dbReference>
<evidence type="ECO:0000256" key="6">
    <source>
        <dbReference type="ARBA" id="ARBA00022556"/>
    </source>
</evidence>
<comment type="similarity">
    <text evidence="12">Belongs to the LpxC family.</text>
</comment>
<dbReference type="EC" id="3.5.1.108" evidence="4 12"/>
<dbReference type="InterPro" id="IPR020568">
    <property type="entry name" value="Ribosomal_Su5_D2-typ_SF"/>
</dbReference>
<dbReference type="PANTHER" id="PTHR33694">
    <property type="entry name" value="UDP-3-O-ACYL-N-ACETYLGLUCOSAMINE DEACETYLASE 1, MITOCHONDRIAL-RELATED"/>
    <property type="match status" value="1"/>
</dbReference>
<gene>
    <name evidence="12 13" type="primary">lpxC</name>
    <name evidence="13" type="ORF">ENT73_02820</name>
</gene>
<evidence type="ECO:0000256" key="10">
    <source>
        <dbReference type="ARBA" id="ARBA00023098"/>
    </source>
</evidence>
<dbReference type="AlphaFoldDB" id="A0A832GNP4"/>
<dbReference type="PANTHER" id="PTHR33694:SF1">
    <property type="entry name" value="UDP-3-O-ACYL-N-ACETYLGLUCOSAMINE DEACETYLASE 1, MITOCHONDRIAL-RELATED"/>
    <property type="match status" value="1"/>
</dbReference>
<sequence length="299" mass="33767">MEYQRTLAGPIYFEGEGIFSGREIRVELHPLRENEGIIFERADLVGKPQIKLTPQNVFGLEGAVLITDGDTSIILIEHLLSALHGLGIDNALIKVYGEEIPLLDGSVLPIIKKIQERGYQLLPAPRRKFVLKRPFEMVNGVGRISFRPHNELKIQAKINFKHPLIGEQAYTFRLSPKAYISELSFARTFGFKALLEERKRQGILKGGTLSNAIVIDEEGVLNKEGLRAPDEFVRHKVLDIVGDLYTLGLPLLAEIEAEYSGHKLHIEAVKTLFQAGYLEEVESRALTFLWVPKRRRINP</sequence>
<dbReference type="Pfam" id="PF03331">
    <property type="entry name" value="LpxC"/>
    <property type="match status" value="1"/>
</dbReference>
<dbReference type="UniPathway" id="UPA00359">
    <property type="reaction ID" value="UER00478"/>
</dbReference>
<feature type="active site" description="Proton donor" evidence="12">
    <location>
        <position position="262"/>
    </location>
</feature>
<comment type="pathway">
    <text evidence="3 12">Glycolipid biosynthesis; lipid IV(A) biosynthesis; lipid IV(A) from (3R)-3-hydroxytetradecanoyl-[acyl-carrier-protein] and UDP-N-acetyl-alpha-D-glucosamine: step 2/6.</text>
</comment>
<evidence type="ECO:0000256" key="8">
    <source>
        <dbReference type="ARBA" id="ARBA00022801"/>
    </source>
</evidence>
<keyword evidence="8 12" id="KW-0378">Hydrolase</keyword>
<comment type="caution">
    <text evidence="13">The sequence shown here is derived from an EMBL/GenBank/DDBJ whole genome shotgun (WGS) entry which is preliminary data.</text>
</comment>
<accession>A0A832GNP4</accession>
<comment type="function">
    <text evidence="2 12">Catalyzes the hydrolysis of UDP-3-O-myristoyl-N-acetylglucosamine to form UDP-3-O-myristoylglucosamine and acetate, the committed step in lipid A biosynthesis.</text>
</comment>
<evidence type="ECO:0000256" key="5">
    <source>
        <dbReference type="ARBA" id="ARBA00022516"/>
    </source>
</evidence>
<keyword evidence="9 12" id="KW-0862">Zinc</keyword>
<evidence type="ECO:0000313" key="13">
    <source>
        <dbReference type="EMBL" id="HGV55009.1"/>
    </source>
</evidence>
<dbReference type="InterPro" id="IPR015870">
    <property type="entry name" value="UDP-acyl_N-AcGlcN_deAcase_N"/>
</dbReference>
<dbReference type="Gene3D" id="3.30.1700.10">
    <property type="entry name" value="lpxc deacetylase, domain 2"/>
    <property type="match status" value="1"/>
</dbReference>
<dbReference type="NCBIfam" id="TIGR00325">
    <property type="entry name" value="lpxC"/>
    <property type="match status" value="1"/>
</dbReference>
<dbReference type="InterPro" id="IPR011334">
    <property type="entry name" value="UDP-acyl_GlcNac_deAcase_C"/>
</dbReference>
<name>A0A832GNP4_9BACT</name>
<keyword evidence="7 12" id="KW-0479">Metal-binding</keyword>
<evidence type="ECO:0000256" key="3">
    <source>
        <dbReference type="ARBA" id="ARBA00005002"/>
    </source>
</evidence>
<proteinExistence type="inferred from homology"/>
<evidence type="ECO:0000256" key="12">
    <source>
        <dbReference type="HAMAP-Rule" id="MF_00388"/>
    </source>
</evidence>
<dbReference type="GO" id="GO:0009245">
    <property type="term" value="P:lipid A biosynthetic process"/>
    <property type="evidence" value="ECO:0007669"/>
    <property type="project" value="UniProtKB-UniRule"/>
</dbReference>
<keyword evidence="5 12" id="KW-0444">Lipid biosynthesis</keyword>
<feature type="binding site" evidence="12">
    <location>
        <position position="78"/>
    </location>
    <ligand>
        <name>Zn(2+)</name>
        <dbReference type="ChEBI" id="CHEBI:29105"/>
    </ligand>
</feature>
<organism evidence="13">
    <name type="scientific">Caldimicrobium thiodismutans</name>
    <dbReference type="NCBI Taxonomy" id="1653476"/>
    <lineage>
        <taxon>Bacteria</taxon>
        <taxon>Pseudomonadati</taxon>
        <taxon>Thermodesulfobacteriota</taxon>
        <taxon>Thermodesulfobacteria</taxon>
        <taxon>Thermodesulfobacteriales</taxon>
        <taxon>Thermodesulfobacteriaceae</taxon>
        <taxon>Caldimicrobium</taxon>
    </lineage>
</organism>
<feature type="binding site" evidence="12">
    <location>
        <position position="235"/>
    </location>
    <ligand>
        <name>Zn(2+)</name>
        <dbReference type="ChEBI" id="CHEBI:29105"/>
    </ligand>
</feature>
<evidence type="ECO:0000256" key="9">
    <source>
        <dbReference type="ARBA" id="ARBA00022833"/>
    </source>
</evidence>
<comment type="catalytic activity">
    <reaction evidence="11 12">
        <text>a UDP-3-O-[(3R)-3-hydroxyacyl]-N-acetyl-alpha-D-glucosamine + H2O = a UDP-3-O-[(3R)-3-hydroxyacyl]-alpha-D-glucosamine + acetate</text>
        <dbReference type="Rhea" id="RHEA:67816"/>
        <dbReference type="ChEBI" id="CHEBI:15377"/>
        <dbReference type="ChEBI" id="CHEBI:30089"/>
        <dbReference type="ChEBI" id="CHEBI:137740"/>
        <dbReference type="ChEBI" id="CHEBI:173225"/>
        <dbReference type="EC" id="3.5.1.108"/>
    </reaction>
</comment>
<dbReference type="GO" id="GO:0016020">
    <property type="term" value="C:membrane"/>
    <property type="evidence" value="ECO:0007669"/>
    <property type="project" value="GOC"/>
</dbReference>
<keyword evidence="10 12" id="KW-0443">Lipid metabolism</keyword>
<protein>
    <recommendedName>
        <fullName evidence="4 12">UDP-3-O-acyl-N-acetylglucosamine deacetylase</fullName>
        <shortName evidence="12">UDP-3-O-acyl-GlcNAc deacetylase</shortName>
        <ecNumber evidence="4 12">3.5.1.108</ecNumber>
    </recommendedName>
    <alternativeName>
        <fullName evidence="12">UDP-3-O-[R-3-hydroxymyristoyl]-N-acetylglucosamine deacetylase</fullName>
    </alternativeName>
</protein>
<evidence type="ECO:0000256" key="11">
    <source>
        <dbReference type="ARBA" id="ARBA00024535"/>
    </source>
</evidence>
<dbReference type="Gene3D" id="3.30.230.20">
    <property type="entry name" value="lpxc deacetylase, domain 1"/>
    <property type="match status" value="1"/>
</dbReference>
<keyword evidence="6 12" id="KW-0441">Lipid A biosynthesis</keyword>
<dbReference type="SUPFAM" id="SSF54211">
    <property type="entry name" value="Ribosomal protein S5 domain 2-like"/>
    <property type="match status" value="2"/>
</dbReference>
<evidence type="ECO:0000256" key="1">
    <source>
        <dbReference type="ARBA" id="ARBA00001947"/>
    </source>
</evidence>
<dbReference type="InterPro" id="IPR004463">
    <property type="entry name" value="UDP-acyl_GlcNac_deAcase"/>
</dbReference>
<evidence type="ECO:0000256" key="4">
    <source>
        <dbReference type="ARBA" id="ARBA00012745"/>
    </source>
</evidence>
<dbReference type="GO" id="GO:0103117">
    <property type="term" value="F:UDP-3-O-acyl-N-acetylglucosamine deacetylase activity"/>
    <property type="evidence" value="ECO:0007669"/>
    <property type="project" value="UniProtKB-UniRule"/>
</dbReference>
<evidence type="ECO:0000256" key="2">
    <source>
        <dbReference type="ARBA" id="ARBA00002923"/>
    </source>
</evidence>
<evidence type="ECO:0000256" key="7">
    <source>
        <dbReference type="ARBA" id="ARBA00022723"/>
    </source>
</evidence>
<reference evidence="13" key="1">
    <citation type="journal article" date="2020" name="mSystems">
        <title>Genome- and Community-Level Interaction Insights into Carbon Utilization and Element Cycling Functions of Hydrothermarchaeota in Hydrothermal Sediment.</title>
        <authorList>
            <person name="Zhou Z."/>
            <person name="Liu Y."/>
            <person name="Xu W."/>
            <person name="Pan J."/>
            <person name="Luo Z.H."/>
            <person name="Li M."/>
        </authorList>
    </citation>
    <scope>NUCLEOTIDE SEQUENCE [LARGE SCALE GENOMIC DNA]</scope>
    <source>
        <strain evidence="13">SpSt-605</strain>
    </source>
</reference>
<comment type="cofactor">
    <cofactor evidence="1 12">
        <name>Zn(2+)</name>
        <dbReference type="ChEBI" id="CHEBI:29105"/>
    </cofactor>
</comment>
<dbReference type="HAMAP" id="MF_00388">
    <property type="entry name" value="LpxC"/>
    <property type="match status" value="1"/>
</dbReference>